<dbReference type="AlphaFoldDB" id="A0AAU9B2K7"/>
<organism evidence="1 2">
    <name type="scientific">Lysobacter enzymogenes</name>
    <dbReference type="NCBI Taxonomy" id="69"/>
    <lineage>
        <taxon>Bacteria</taxon>
        <taxon>Pseudomonadati</taxon>
        <taxon>Pseudomonadota</taxon>
        <taxon>Gammaproteobacteria</taxon>
        <taxon>Lysobacterales</taxon>
        <taxon>Lysobacteraceae</taxon>
        <taxon>Lysobacter</taxon>
    </lineage>
</organism>
<dbReference type="Proteomes" id="UP000218824">
    <property type="component" value="Chromosome"/>
</dbReference>
<sequence>MFSNQLIRGFLIIASGVLGTRGLLDFLLEAHPRSKQALAILVRLNRHTPDEITFLADTPDAISQTRMQLMHSELDLFASIVVVSNEPSKWIIYEEAGEDFSVLGVFDDELWEHWSTASNEIHDYTIGEDRLMADLDNDAPPTWKPEFLVAFLKAYGSAETKSRLSIAQNDPHPT</sequence>
<dbReference type="EMBL" id="AP014940">
    <property type="protein sequence ID" value="BAV99421.1"/>
    <property type="molecule type" value="Genomic_DNA"/>
</dbReference>
<dbReference type="KEGG" id="lem:LEN_3934"/>
<evidence type="ECO:0000313" key="1">
    <source>
        <dbReference type="EMBL" id="BAV99421.1"/>
    </source>
</evidence>
<accession>A0AAU9B2K7</accession>
<reference evidence="1 2" key="1">
    <citation type="journal article" date="2017" name="DNA Res.">
        <title>Complete genome sequence and expression profile of the commercial lytic enzyme producer Lysobacter enzymogenes M497-1.</title>
        <authorList>
            <person name="Takami H."/>
            <person name="Toyoda A."/>
            <person name="Uchiyama I."/>
            <person name="Itoh T."/>
            <person name="Takaki Y."/>
            <person name="Arai W."/>
            <person name="Nishi S."/>
            <person name="Kawai M."/>
            <person name="Shinya K."/>
            <person name="Ikeda H."/>
        </authorList>
    </citation>
    <scope>NUCLEOTIDE SEQUENCE [LARGE SCALE GENOMIC DNA]</scope>
    <source>
        <strain evidence="1 2">M497-1</strain>
    </source>
</reference>
<gene>
    <name evidence="1" type="ORF">LEN_3934</name>
</gene>
<evidence type="ECO:0000313" key="2">
    <source>
        <dbReference type="Proteomes" id="UP000218824"/>
    </source>
</evidence>
<proteinExistence type="predicted"/>
<name>A0AAU9B2K7_LYSEN</name>
<protein>
    <submittedName>
        <fullName evidence="1">Uncharacterized protein</fullName>
    </submittedName>
</protein>